<dbReference type="GO" id="GO:0046872">
    <property type="term" value="F:metal ion binding"/>
    <property type="evidence" value="ECO:0007669"/>
    <property type="project" value="UniProtKB-UniRule"/>
</dbReference>
<dbReference type="Proteomes" id="UP001218218">
    <property type="component" value="Unassembled WGS sequence"/>
</dbReference>
<keyword evidence="5" id="KW-0408">Iron</keyword>
<comment type="similarity">
    <text evidence="6">Belongs to the peroxidase family.</text>
</comment>
<dbReference type="InterPro" id="IPR002016">
    <property type="entry name" value="Haem_peroxidase"/>
</dbReference>
<protein>
    <recommendedName>
        <fullName evidence="7">Peroxidase</fullName>
        <ecNumber evidence="7">1.11.1.-</ecNumber>
    </recommendedName>
</protein>
<evidence type="ECO:0000256" key="7">
    <source>
        <dbReference type="RuleBase" id="RU363051"/>
    </source>
</evidence>
<dbReference type="GO" id="GO:0000302">
    <property type="term" value="P:response to reactive oxygen species"/>
    <property type="evidence" value="ECO:0007669"/>
    <property type="project" value="TreeGrafter"/>
</dbReference>
<keyword evidence="2" id="KW-0349">Heme</keyword>
<comment type="caution">
    <text evidence="9">The sequence shown here is derived from an EMBL/GenBank/DDBJ whole genome shotgun (WGS) entry which is preliminary data.</text>
</comment>
<dbReference type="SUPFAM" id="SSF48113">
    <property type="entry name" value="Heme-dependent peroxidases"/>
    <property type="match status" value="1"/>
</dbReference>
<dbReference type="EC" id="1.11.1.-" evidence="7"/>
<keyword evidence="3" id="KW-0479">Metal-binding</keyword>
<evidence type="ECO:0000256" key="3">
    <source>
        <dbReference type="ARBA" id="ARBA00022723"/>
    </source>
</evidence>
<evidence type="ECO:0000256" key="4">
    <source>
        <dbReference type="ARBA" id="ARBA00023002"/>
    </source>
</evidence>
<feature type="non-terminal residue" evidence="9">
    <location>
        <position position="294"/>
    </location>
</feature>
<sequence length="294" mass="31388">LDTLESLRFDLDNGFIPSFVRPCNAFSFAVNGNLSGRSNAADWIRTAYHDMATHNIADGTGGLDASVRFAEEKAQADNVGDGSGNTLGILTGITDRYVSGTIPTSLFFAPVLYRGGPKFAFRGGRIDATQPNAAGVPEPQQVISSHIASFARQGFTQDEMIGLVACGDYTFGGVQHASFPDIAPDLNETRNFDSVAHFDSNNSQFDNNVATEYISGTTQNPLVVGSNATTNSDARIFGSDGNATMRSFAESPELFASNCADLFTRMLDTVPAEVQLSEVLLTPLPVKLELQPLA</sequence>
<keyword evidence="10" id="KW-1185">Reference proteome</keyword>
<dbReference type="InterPro" id="IPR010255">
    <property type="entry name" value="Haem_peroxidase_sf"/>
</dbReference>
<evidence type="ECO:0000313" key="10">
    <source>
        <dbReference type="Proteomes" id="UP001218218"/>
    </source>
</evidence>
<evidence type="ECO:0000256" key="6">
    <source>
        <dbReference type="RuleBase" id="RU004241"/>
    </source>
</evidence>
<organism evidence="9 10">
    <name type="scientific">Mycena albidolilacea</name>
    <dbReference type="NCBI Taxonomy" id="1033008"/>
    <lineage>
        <taxon>Eukaryota</taxon>
        <taxon>Fungi</taxon>
        <taxon>Dikarya</taxon>
        <taxon>Basidiomycota</taxon>
        <taxon>Agaricomycotina</taxon>
        <taxon>Agaricomycetes</taxon>
        <taxon>Agaricomycetidae</taxon>
        <taxon>Agaricales</taxon>
        <taxon>Marasmiineae</taxon>
        <taxon>Mycenaceae</taxon>
        <taxon>Mycena</taxon>
    </lineage>
</organism>
<evidence type="ECO:0000259" key="8">
    <source>
        <dbReference type="PROSITE" id="PS50873"/>
    </source>
</evidence>
<evidence type="ECO:0000256" key="5">
    <source>
        <dbReference type="ARBA" id="ARBA00023004"/>
    </source>
</evidence>
<feature type="domain" description="Plant heme peroxidase family profile" evidence="8">
    <location>
        <begin position="15"/>
        <end position="266"/>
    </location>
</feature>
<evidence type="ECO:0000256" key="1">
    <source>
        <dbReference type="ARBA" id="ARBA00022559"/>
    </source>
</evidence>
<evidence type="ECO:0000256" key="2">
    <source>
        <dbReference type="ARBA" id="ARBA00022617"/>
    </source>
</evidence>
<proteinExistence type="inferred from homology"/>
<keyword evidence="4 7" id="KW-0560">Oxidoreductase</keyword>
<accession>A0AAD7ER86</accession>
<dbReference type="Gene3D" id="1.10.520.10">
    <property type="match status" value="1"/>
</dbReference>
<dbReference type="AlphaFoldDB" id="A0AAD7ER86"/>
<reference evidence="9" key="1">
    <citation type="submission" date="2023-03" db="EMBL/GenBank/DDBJ databases">
        <title>Massive genome expansion in bonnet fungi (Mycena s.s.) driven by repeated elements and novel gene families across ecological guilds.</title>
        <authorList>
            <consortium name="Lawrence Berkeley National Laboratory"/>
            <person name="Harder C.B."/>
            <person name="Miyauchi S."/>
            <person name="Viragh M."/>
            <person name="Kuo A."/>
            <person name="Thoen E."/>
            <person name="Andreopoulos B."/>
            <person name="Lu D."/>
            <person name="Skrede I."/>
            <person name="Drula E."/>
            <person name="Henrissat B."/>
            <person name="Morin E."/>
            <person name="Kohler A."/>
            <person name="Barry K."/>
            <person name="LaButti K."/>
            <person name="Morin E."/>
            <person name="Salamov A."/>
            <person name="Lipzen A."/>
            <person name="Mereny Z."/>
            <person name="Hegedus B."/>
            <person name="Baldrian P."/>
            <person name="Stursova M."/>
            <person name="Weitz H."/>
            <person name="Taylor A."/>
            <person name="Grigoriev I.V."/>
            <person name="Nagy L.G."/>
            <person name="Martin F."/>
            <person name="Kauserud H."/>
        </authorList>
    </citation>
    <scope>NUCLEOTIDE SEQUENCE</scope>
    <source>
        <strain evidence="9">CBHHK002</strain>
    </source>
</reference>
<dbReference type="EMBL" id="JARIHO010000018">
    <property type="protein sequence ID" value="KAJ7347732.1"/>
    <property type="molecule type" value="Genomic_DNA"/>
</dbReference>
<dbReference type="PANTHER" id="PTHR31356:SF53">
    <property type="entry name" value="HEME PEROXIDASE"/>
    <property type="match status" value="1"/>
</dbReference>
<evidence type="ECO:0000313" key="9">
    <source>
        <dbReference type="EMBL" id="KAJ7347732.1"/>
    </source>
</evidence>
<dbReference type="InterPro" id="IPR044831">
    <property type="entry name" value="Ccp1-like"/>
</dbReference>
<keyword evidence="1 7" id="KW-0575">Peroxidase</keyword>
<dbReference type="PROSITE" id="PS50873">
    <property type="entry name" value="PEROXIDASE_4"/>
    <property type="match status" value="1"/>
</dbReference>
<dbReference type="GO" id="GO:0042744">
    <property type="term" value="P:hydrogen peroxide catabolic process"/>
    <property type="evidence" value="ECO:0007669"/>
    <property type="project" value="TreeGrafter"/>
</dbReference>
<name>A0AAD7ER86_9AGAR</name>
<dbReference type="Gene3D" id="1.10.420.10">
    <property type="entry name" value="Peroxidase, domain 2"/>
    <property type="match status" value="1"/>
</dbReference>
<dbReference type="GO" id="GO:0034599">
    <property type="term" value="P:cellular response to oxidative stress"/>
    <property type="evidence" value="ECO:0007669"/>
    <property type="project" value="InterPro"/>
</dbReference>
<gene>
    <name evidence="9" type="ORF">DFH08DRAFT_698980</name>
</gene>
<dbReference type="GO" id="GO:0020037">
    <property type="term" value="F:heme binding"/>
    <property type="evidence" value="ECO:0007669"/>
    <property type="project" value="UniProtKB-UniRule"/>
</dbReference>
<dbReference type="Pfam" id="PF00141">
    <property type="entry name" value="peroxidase"/>
    <property type="match status" value="1"/>
</dbReference>
<dbReference type="PANTHER" id="PTHR31356">
    <property type="entry name" value="THYLAKOID LUMENAL 29 KDA PROTEIN, CHLOROPLASTIC-RELATED"/>
    <property type="match status" value="1"/>
</dbReference>
<dbReference type="GO" id="GO:0004601">
    <property type="term" value="F:peroxidase activity"/>
    <property type="evidence" value="ECO:0007669"/>
    <property type="project" value="UniProtKB-KW"/>
</dbReference>